<dbReference type="GO" id="GO:0008033">
    <property type="term" value="P:tRNA processing"/>
    <property type="evidence" value="ECO:0007669"/>
    <property type="project" value="UniProtKB-UniRule"/>
</dbReference>
<feature type="compositionally biased region" description="Basic and acidic residues" evidence="16">
    <location>
        <begin position="694"/>
        <end position="712"/>
    </location>
</feature>
<feature type="domain" description="S1 motif" evidence="17">
    <location>
        <begin position="76"/>
        <end position="155"/>
    </location>
</feature>
<evidence type="ECO:0000313" key="18">
    <source>
        <dbReference type="EMBL" id="CAG7598431.1"/>
    </source>
</evidence>
<dbReference type="PROSITE" id="PS50126">
    <property type="entry name" value="S1"/>
    <property type="match status" value="1"/>
</dbReference>
<evidence type="ECO:0000256" key="12">
    <source>
        <dbReference type="ARBA" id="ARBA00022842"/>
    </source>
</evidence>
<keyword evidence="10 15" id="KW-0255">Endonuclease</keyword>
<dbReference type="Proteomes" id="UP000693996">
    <property type="component" value="Chromosome"/>
</dbReference>
<comment type="subcellular location">
    <subcellularLocation>
        <location evidence="15">Cytoplasm</location>
    </subcellularLocation>
    <subcellularLocation>
        <location evidence="15">Cell inner membrane</location>
        <topology evidence="15">Peripheral membrane protein</topology>
        <orientation evidence="15">Cytoplasmic side</orientation>
    </subcellularLocation>
</comment>
<accession>A0A916NUL0</accession>
<feature type="binding site" evidence="15">
    <location>
        <position position="381"/>
    </location>
    <ligand>
        <name>Mg(2+)</name>
        <dbReference type="ChEBI" id="CHEBI:18420"/>
        <note>catalytic</note>
    </ligand>
</feature>
<dbReference type="SUPFAM" id="SSF50249">
    <property type="entry name" value="Nucleic acid-binding proteins"/>
    <property type="match status" value="1"/>
</dbReference>
<gene>
    <name evidence="15 18" type="primary">rne</name>
    <name evidence="18" type="ORF">MYVALT_G_02660</name>
</gene>
<comment type="similarity">
    <text evidence="15">Belongs to the RNase E/G family. RNase E subfamily.</text>
</comment>
<dbReference type="NCBIfam" id="TIGR00757">
    <property type="entry name" value="RNaseEG"/>
    <property type="match status" value="1"/>
</dbReference>
<evidence type="ECO:0000256" key="16">
    <source>
        <dbReference type="SAM" id="MobiDB-lite"/>
    </source>
</evidence>
<keyword evidence="15" id="KW-0862">Zinc</keyword>
<feature type="region of interest" description="Required for zinc-mediated homotetramerization and catalytic activity" evidence="15">
    <location>
        <begin position="439"/>
        <end position="442"/>
    </location>
</feature>
<dbReference type="GO" id="GO:0006364">
    <property type="term" value="P:rRNA processing"/>
    <property type="evidence" value="ECO:0007669"/>
    <property type="project" value="UniProtKB-UniRule"/>
</dbReference>
<reference evidence="18" key="1">
    <citation type="submission" date="2021-06" db="EMBL/GenBank/DDBJ databases">
        <authorList>
            <person name="Szabo G."/>
        </authorList>
    </citation>
    <scope>NUCLEOTIDE SEQUENCE</scope>
    <source>
        <strain evidence="18">MYVALT</strain>
    </source>
</reference>
<feature type="region of interest" description="Disordered" evidence="16">
    <location>
        <begin position="643"/>
        <end position="671"/>
    </location>
</feature>
<keyword evidence="13 15" id="KW-0694">RNA-binding</keyword>
<name>A0A916NUL0_9BURK</name>
<comment type="subunit">
    <text evidence="15">Homotetramer formed by a dimer of dimers.</text>
</comment>
<dbReference type="InterPro" id="IPR003029">
    <property type="entry name" value="S1_domain"/>
</dbReference>
<dbReference type="InterPro" id="IPR028878">
    <property type="entry name" value="RNase_E"/>
</dbReference>
<keyword evidence="7 15" id="KW-0540">Nuclease</keyword>
<dbReference type="EC" id="3.1.26.12" evidence="15"/>
<keyword evidence="19" id="KW-1185">Reference proteome</keyword>
<dbReference type="Pfam" id="PF20833">
    <property type="entry name" value="RNase_E_G_Thio"/>
    <property type="match status" value="1"/>
</dbReference>
<evidence type="ECO:0000256" key="11">
    <source>
        <dbReference type="ARBA" id="ARBA00022801"/>
    </source>
</evidence>
<dbReference type="PANTHER" id="PTHR30001:SF1">
    <property type="entry name" value="RIBONUCLEASE E_G-LIKE PROTEIN, CHLOROPLASTIC"/>
    <property type="match status" value="1"/>
</dbReference>
<feature type="region of interest" description="Disordered" evidence="16">
    <location>
        <begin position="773"/>
        <end position="819"/>
    </location>
</feature>
<dbReference type="EMBL" id="OU343031">
    <property type="protein sequence ID" value="CAG7598431.1"/>
    <property type="molecule type" value="Genomic_DNA"/>
</dbReference>
<feature type="binding site" evidence="15">
    <location>
        <position position="439"/>
    </location>
    <ligand>
        <name>Zn(2+)</name>
        <dbReference type="ChEBI" id="CHEBI:29105"/>
        <note>ligand shared between dimeric partners</note>
    </ligand>
</feature>
<keyword evidence="2 15" id="KW-1003">Cell membrane</keyword>
<comment type="catalytic activity">
    <reaction evidence="15">
        <text>Endonucleolytic cleavage of single-stranded RNA in A- and U-rich regions.</text>
        <dbReference type="EC" id="3.1.26.12"/>
    </reaction>
</comment>
<keyword evidence="6 15" id="KW-0819">tRNA processing</keyword>
<dbReference type="InterPro" id="IPR019307">
    <property type="entry name" value="RNA-bd_AU-1/RNase_E/G"/>
</dbReference>
<dbReference type="GO" id="GO:0006402">
    <property type="term" value="P:mRNA catabolic process"/>
    <property type="evidence" value="ECO:0007669"/>
    <property type="project" value="UniProtKB-UniRule"/>
</dbReference>
<dbReference type="GO" id="GO:0005737">
    <property type="term" value="C:cytoplasm"/>
    <property type="evidence" value="ECO:0007669"/>
    <property type="project" value="UniProtKB-SubCell"/>
</dbReference>
<evidence type="ECO:0000313" key="19">
    <source>
        <dbReference type="Proteomes" id="UP000693996"/>
    </source>
</evidence>
<keyword evidence="5 15" id="KW-0698">rRNA processing</keyword>
<feature type="binding site" evidence="15">
    <location>
        <position position="442"/>
    </location>
    <ligand>
        <name>Zn(2+)</name>
        <dbReference type="ChEBI" id="CHEBI:29105"/>
        <note>ligand shared between dimeric partners</note>
    </ligand>
</feature>
<comment type="cofactor">
    <cofactor evidence="15">
        <name>Mg(2+)</name>
        <dbReference type="ChEBI" id="CHEBI:18420"/>
    </cofactor>
    <text evidence="15">Binds 1 Mg(2+) ion per subunit.</text>
</comment>
<comment type="similarity">
    <text evidence="1">Belongs to the RNase E/G family. RNase G subfamily.</text>
</comment>
<keyword evidence="4 15" id="KW-0997">Cell inner membrane</keyword>
<dbReference type="HAMAP" id="MF_00970">
    <property type="entry name" value="RNase_E"/>
    <property type="match status" value="1"/>
</dbReference>
<dbReference type="InterPro" id="IPR048583">
    <property type="entry name" value="RNase_E_G_thioredoxin-like"/>
</dbReference>
<keyword evidence="15" id="KW-0820">tRNA-binding</keyword>
<dbReference type="Gene3D" id="2.40.50.140">
    <property type="entry name" value="Nucleic acid-binding proteins"/>
    <property type="match status" value="1"/>
</dbReference>
<keyword evidence="14 15" id="KW-0472">Membrane</keyword>
<dbReference type="GO" id="GO:0009898">
    <property type="term" value="C:cytoplasmic side of plasma membrane"/>
    <property type="evidence" value="ECO:0007669"/>
    <property type="project" value="UniProtKB-UniRule"/>
</dbReference>
<keyword evidence="12 15" id="KW-0460">Magnesium</keyword>
<organism evidence="18 19">
    <name type="scientific">Candidatus Vallotiella hemipterorum</name>
    <dbReference type="NCBI Taxonomy" id="1177213"/>
    <lineage>
        <taxon>Bacteria</taxon>
        <taxon>Pseudomonadati</taxon>
        <taxon>Pseudomonadota</taxon>
        <taxon>Betaproteobacteria</taxon>
        <taxon>Burkholderiales</taxon>
        <taxon>Burkholderiaceae</taxon>
        <taxon>Candidatus Vallotiella</taxon>
    </lineage>
</organism>
<evidence type="ECO:0000256" key="5">
    <source>
        <dbReference type="ARBA" id="ARBA00022552"/>
    </source>
</evidence>
<evidence type="ECO:0000256" key="7">
    <source>
        <dbReference type="ARBA" id="ARBA00022722"/>
    </source>
</evidence>
<evidence type="ECO:0000256" key="10">
    <source>
        <dbReference type="ARBA" id="ARBA00022759"/>
    </source>
</evidence>
<evidence type="ECO:0000256" key="2">
    <source>
        <dbReference type="ARBA" id="ARBA00022475"/>
    </source>
</evidence>
<proteinExistence type="inferred from homology"/>
<protein>
    <recommendedName>
        <fullName evidence="15">Ribonuclease E</fullName>
        <shortName evidence="15">RNase E</shortName>
        <ecNumber evidence="15">3.1.26.12</ecNumber>
    </recommendedName>
</protein>
<dbReference type="InterPro" id="IPR012340">
    <property type="entry name" value="NA-bd_OB-fold"/>
</dbReference>
<evidence type="ECO:0000256" key="3">
    <source>
        <dbReference type="ARBA" id="ARBA00022490"/>
    </source>
</evidence>
<comment type="cofactor">
    <cofactor evidence="15">
        <name>Zn(2+)</name>
        <dbReference type="ChEBI" id="CHEBI:29105"/>
    </cofactor>
    <text evidence="15">Binds 2 Zn(2+) ions per homotetramer.</text>
</comment>
<keyword evidence="11 15" id="KW-0378">Hydrolase</keyword>
<evidence type="ECO:0000256" key="9">
    <source>
        <dbReference type="ARBA" id="ARBA00022730"/>
    </source>
</evidence>
<keyword evidence="3 15" id="KW-0963">Cytoplasm</keyword>
<keyword evidence="9 15" id="KW-0699">rRNA-binding</keyword>
<evidence type="ECO:0000256" key="6">
    <source>
        <dbReference type="ARBA" id="ARBA00022694"/>
    </source>
</evidence>
<evidence type="ECO:0000256" key="4">
    <source>
        <dbReference type="ARBA" id="ARBA00022519"/>
    </source>
</evidence>
<dbReference type="CDD" id="cd04453">
    <property type="entry name" value="S1_RNase_E"/>
    <property type="match status" value="1"/>
</dbReference>
<feature type="region of interest" description="Disordered" evidence="16">
    <location>
        <begin position="683"/>
        <end position="714"/>
    </location>
</feature>
<evidence type="ECO:0000256" key="8">
    <source>
        <dbReference type="ARBA" id="ARBA00022723"/>
    </source>
</evidence>
<comment type="function">
    <text evidence="15">Endoribonuclease that plays a central role in RNA processing and decay. Required for the maturation of 5S and 16S rRNAs and the majority of tRNAs. Also involved in the degradation of most mRNAs.</text>
</comment>
<evidence type="ECO:0000256" key="14">
    <source>
        <dbReference type="ARBA" id="ARBA00023136"/>
    </source>
</evidence>
<feature type="compositionally biased region" description="Basic residues" evidence="16">
    <location>
        <begin position="802"/>
        <end position="811"/>
    </location>
</feature>
<dbReference type="InterPro" id="IPR004659">
    <property type="entry name" value="RNase_E/G"/>
</dbReference>
<dbReference type="GO" id="GO:0019843">
    <property type="term" value="F:rRNA binding"/>
    <property type="evidence" value="ECO:0007669"/>
    <property type="project" value="UniProtKB-KW"/>
</dbReference>
<evidence type="ECO:0000256" key="1">
    <source>
        <dbReference type="ARBA" id="ARBA00005663"/>
    </source>
</evidence>
<dbReference type="SMART" id="SM00316">
    <property type="entry name" value="S1"/>
    <property type="match status" value="1"/>
</dbReference>
<dbReference type="PANTHER" id="PTHR30001">
    <property type="entry name" value="RIBONUCLEASE"/>
    <property type="match status" value="1"/>
</dbReference>
<dbReference type="Pfam" id="PF00575">
    <property type="entry name" value="S1"/>
    <property type="match status" value="1"/>
</dbReference>
<evidence type="ECO:0000256" key="15">
    <source>
        <dbReference type="HAMAP-Rule" id="MF_00970"/>
    </source>
</evidence>
<sequence>MLSAQRAFLIKRGGVSLCSSGSNPDCNGGRIAALELLMKRMLFNATQQEELRVAIVDGQRLIDIDIETAGREQRKGNIYKGVIARIEPSLEACFVNYGEDRHGFLPFKEVDRRYFKISAESRPIRIQDALYESQELIVQVEKEERGNKGAALTTFISLAGRYLVLMPNNPRGGGVSRRIEGDDRKELRETMSQLESPDGMSMIARTAGIGRSVEELQWDLNYLLQLWRAIETTANGACAPLLIYLESSLVIRAIRDCFQPDIGEILIDTQDIYDQARAFMEVVMPDNLGKVKRYHDDVPLFSRFQIEHQIETAYSRILPLLSGGAVVIDHTEALVAIDVNSARATRGADIEETALRTNLEASDEVARQLRLRDLGGLIVIDFIDMESVKSQREVEQRFKDALKHDRARVQMGKISRFGLMELSRQRLRPALSESSHVTCPRCNGTGHIRDTESSALQVLRLIQEEAMKENTAAIYCQVPVDVTAFLLNEKRQEINRIESRFKVNVLLIPNKHLETPHYKLERLRYHDARLEEPRASWRMAEEAARKLEYETGYSKRDNDIKPKQEAAVKGITPEIRAPNATPHLIAEASRRTQISLLSIVRGRIIRWLNKCLFNGRLFTTSTTQITSQDTAVQLIGERVSNAARQSTERNTSYRSGYQPSSHTSATPYVTTPLDRVPHCEERSIQGGRVASNEQDVRDTQASHQEKQAETRMRVKQPVRIEQIVRSARTEHAELADYAKHSNVCVNQRERGEQGTHQRSEPLPVEVLCDKQAAERSHQETIKATSASPISEIGLVRDGEERRRRRRGRRSGRREYSEGRVNIADAPQEVIEEKESMTSVALTDDPVSTYQRIPGLVTAAEPTPGQSIKSINANPDGQCHLMLNTSDATQQQKAIAEQQLVIKSARDLGASHHITNKVSWQEAPIHQSSTESTVVITTTTVDPIGLASAQCDESVLLRSDKIAPVISNITGTSTHAVYTSTVPAQALSTQSDNTVPGRYGETCNREASVSNTVVDALSINSLALILESAGLVWVNTDPDKLRLAQQATEPDQKLLRGSRKHKPLLIPPMELMQQVETQPGL</sequence>
<keyword evidence="8 15" id="KW-0479">Metal-binding</keyword>
<dbReference type="Gene3D" id="3.40.1260.20">
    <property type="entry name" value="Ribonuclease E, catalytic domain"/>
    <property type="match status" value="1"/>
</dbReference>
<dbReference type="Pfam" id="PF10150">
    <property type="entry name" value="RNase_E_G"/>
    <property type="match status" value="1"/>
</dbReference>
<dbReference type="GO" id="GO:0000049">
    <property type="term" value="F:tRNA binding"/>
    <property type="evidence" value="ECO:0007669"/>
    <property type="project" value="UniProtKB-KW"/>
</dbReference>
<dbReference type="GO" id="GO:0000287">
    <property type="term" value="F:magnesium ion binding"/>
    <property type="evidence" value="ECO:0007669"/>
    <property type="project" value="UniProtKB-UniRule"/>
</dbReference>
<dbReference type="KEGG" id="vtr:MYVALT_G_02660"/>
<dbReference type="AlphaFoldDB" id="A0A916NUL0"/>
<feature type="binding site" evidence="15">
    <location>
        <position position="338"/>
    </location>
    <ligand>
        <name>Mg(2+)</name>
        <dbReference type="ChEBI" id="CHEBI:18420"/>
        <note>catalytic</note>
    </ligand>
</feature>
<dbReference type="GO" id="GO:0008270">
    <property type="term" value="F:zinc ion binding"/>
    <property type="evidence" value="ECO:0007669"/>
    <property type="project" value="UniProtKB-UniRule"/>
</dbReference>
<feature type="compositionally biased region" description="Polar residues" evidence="16">
    <location>
        <begin position="643"/>
        <end position="669"/>
    </location>
</feature>
<dbReference type="GO" id="GO:0008995">
    <property type="term" value="F:ribonuclease E activity"/>
    <property type="evidence" value="ECO:0007669"/>
    <property type="project" value="UniProtKB-EC"/>
</dbReference>
<evidence type="ECO:0000256" key="13">
    <source>
        <dbReference type="ARBA" id="ARBA00022884"/>
    </source>
</evidence>
<evidence type="ECO:0000259" key="17">
    <source>
        <dbReference type="PROSITE" id="PS50126"/>
    </source>
</evidence>